<feature type="region of interest" description="Disordered" evidence="2">
    <location>
        <begin position="607"/>
        <end position="646"/>
    </location>
</feature>
<sequence length="646" mass="72380">MQLSDEANAELLAQIGDIDVEAARRLLHKYKGDMQKAVDALLAGDKGYEEPWEGQHRTTPEPSLTDGKSTAVAPHASSSVIDLSGDDDLSRALQMSMQDSSTPAQFKPTERAPHPEWQVVLSNAPVQGPSNQDRTLDDAIQASLQDFNKEEDASAPPDLAPRQGGRPIALRPKTGAHAYATLVLQALYHVPQIRSTISTLRLPRISEDMPVTSPDRAMWNLIELFTNLDLAQLAFIYDASLIPSLQAASFDSPKSLGEYSGTVVKNVNQLIEDSLKSQAPEDEDPERLMTFTHGRVVMSRNDNPPIRLDNAPEIGQVVAVNFGGDMVYNDLVSCMEHVLSGLDNENEYHDVIIHPADVIVFQLARLPLLGPLKPSHDPFVYPKTFFLDRFLFSNFRLVHERRSTERKLKEEIEHLKQQRESLTRANGRDTLADLRSTLFYYENVAEKGDELRARTLDRTIQSLQDILSMINAKIEDIDHRVRNLQTEVASLFNCPELQQCRYDLRSVLMHTGLPGRKQMYSYVQDVEGAWWKTVDYEVTQVPEETVFADTTGLHLGAGPYMLIYSRQLSDELLREPLVWPSLFSSAVEGNNKKFLAAMHPELNIFTNPSVPEGSSQDPVVPPRELPIPGNSQARTDREGPWSMTVD</sequence>
<dbReference type="OrthoDB" id="443682at2759"/>
<dbReference type="Gene3D" id="3.90.70.10">
    <property type="entry name" value="Cysteine proteinases"/>
    <property type="match status" value="1"/>
</dbReference>
<evidence type="ECO:0000259" key="3">
    <source>
        <dbReference type="Pfam" id="PF00443"/>
    </source>
</evidence>
<evidence type="ECO:0000256" key="1">
    <source>
        <dbReference type="SAM" id="Coils"/>
    </source>
</evidence>
<evidence type="ECO:0000313" key="5">
    <source>
        <dbReference type="Proteomes" id="UP000807306"/>
    </source>
</evidence>
<feature type="coiled-coil region" evidence="1">
    <location>
        <begin position="398"/>
        <end position="425"/>
    </location>
</feature>
<dbReference type="GO" id="GO:0004843">
    <property type="term" value="F:cysteine-type deubiquitinase activity"/>
    <property type="evidence" value="ECO:0007669"/>
    <property type="project" value="InterPro"/>
</dbReference>
<accession>A0A9P6JSK8</accession>
<dbReference type="SUPFAM" id="SSF54001">
    <property type="entry name" value="Cysteine proteinases"/>
    <property type="match status" value="1"/>
</dbReference>
<gene>
    <name evidence="4" type="ORF">CPB83DRAFT_849241</name>
</gene>
<dbReference type="InterPro" id="IPR038765">
    <property type="entry name" value="Papain-like_cys_pep_sf"/>
</dbReference>
<feature type="domain" description="Peptidase C19 ubiquitin carboxyl-terminal hydrolase" evidence="3">
    <location>
        <begin position="175"/>
        <end position="564"/>
    </location>
</feature>
<dbReference type="InterPro" id="IPR055335">
    <property type="entry name" value="Ucp6/RUP1"/>
</dbReference>
<dbReference type="GO" id="GO:0016579">
    <property type="term" value="P:protein deubiquitination"/>
    <property type="evidence" value="ECO:0007669"/>
    <property type="project" value="InterPro"/>
</dbReference>
<reference evidence="4" key="1">
    <citation type="submission" date="2020-11" db="EMBL/GenBank/DDBJ databases">
        <authorList>
            <consortium name="DOE Joint Genome Institute"/>
            <person name="Ahrendt S."/>
            <person name="Riley R."/>
            <person name="Andreopoulos W."/>
            <person name="Labutti K."/>
            <person name="Pangilinan J."/>
            <person name="Ruiz-Duenas F.J."/>
            <person name="Barrasa J.M."/>
            <person name="Sanchez-Garcia M."/>
            <person name="Camarero S."/>
            <person name="Miyauchi S."/>
            <person name="Serrano A."/>
            <person name="Linde D."/>
            <person name="Babiker R."/>
            <person name="Drula E."/>
            <person name="Ayuso-Fernandez I."/>
            <person name="Pacheco R."/>
            <person name="Padilla G."/>
            <person name="Ferreira P."/>
            <person name="Barriuso J."/>
            <person name="Kellner H."/>
            <person name="Castanera R."/>
            <person name="Alfaro M."/>
            <person name="Ramirez L."/>
            <person name="Pisabarro A.G."/>
            <person name="Kuo A."/>
            <person name="Tritt A."/>
            <person name="Lipzen A."/>
            <person name="He G."/>
            <person name="Yan M."/>
            <person name="Ng V."/>
            <person name="Cullen D."/>
            <person name="Martin F."/>
            <person name="Rosso M.-N."/>
            <person name="Henrissat B."/>
            <person name="Hibbett D."/>
            <person name="Martinez A.T."/>
            <person name="Grigoriev I.V."/>
        </authorList>
    </citation>
    <scope>NUCLEOTIDE SEQUENCE</scope>
    <source>
        <strain evidence="4">CBS 506.95</strain>
    </source>
</reference>
<dbReference type="Gene3D" id="6.10.140.100">
    <property type="match status" value="1"/>
</dbReference>
<feature type="region of interest" description="Disordered" evidence="2">
    <location>
        <begin position="49"/>
        <end position="84"/>
    </location>
</feature>
<protein>
    <recommendedName>
        <fullName evidence="3">Peptidase C19 ubiquitin carboxyl-terminal hydrolase domain-containing protein</fullName>
    </recommendedName>
</protein>
<keyword evidence="5" id="KW-1185">Reference proteome</keyword>
<organism evidence="4 5">
    <name type="scientific">Crepidotus variabilis</name>
    <dbReference type="NCBI Taxonomy" id="179855"/>
    <lineage>
        <taxon>Eukaryota</taxon>
        <taxon>Fungi</taxon>
        <taxon>Dikarya</taxon>
        <taxon>Basidiomycota</taxon>
        <taxon>Agaricomycotina</taxon>
        <taxon>Agaricomycetes</taxon>
        <taxon>Agaricomycetidae</taxon>
        <taxon>Agaricales</taxon>
        <taxon>Agaricineae</taxon>
        <taxon>Crepidotaceae</taxon>
        <taxon>Crepidotus</taxon>
    </lineage>
</organism>
<dbReference type="InterPro" id="IPR001394">
    <property type="entry name" value="Peptidase_C19_UCH"/>
</dbReference>
<evidence type="ECO:0000256" key="2">
    <source>
        <dbReference type="SAM" id="MobiDB-lite"/>
    </source>
</evidence>
<dbReference type="Pfam" id="PF00443">
    <property type="entry name" value="UCH"/>
    <property type="match status" value="1"/>
</dbReference>
<name>A0A9P6JSK8_9AGAR</name>
<dbReference type="PANTHER" id="PTHR39597">
    <property type="entry name" value="UBA DOMAIN-CONTAINING PROTEIN RUP1"/>
    <property type="match status" value="1"/>
</dbReference>
<dbReference type="PANTHER" id="PTHR39597:SF1">
    <property type="entry name" value="UBA DOMAIN-CONTAINING PROTEIN RUP1"/>
    <property type="match status" value="1"/>
</dbReference>
<proteinExistence type="predicted"/>
<dbReference type="AlphaFoldDB" id="A0A9P6JSK8"/>
<feature type="compositionally biased region" description="Basic and acidic residues" evidence="2">
    <location>
        <begin position="49"/>
        <end position="59"/>
    </location>
</feature>
<comment type="caution">
    <text evidence="4">The sequence shown here is derived from an EMBL/GenBank/DDBJ whole genome shotgun (WGS) entry which is preliminary data.</text>
</comment>
<dbReference type="EMBL" id="MU157836">
    <property type="protein sequence ID" value="KAF9531048.1"/>
    <property type="molecule type" value="Genomic_DNA"/>
</dbReference>
<feature type="compositionally biased region" description="Polar residues" evidence="2">
    <location>
        <begin position="607"/>
        <end position="617"/>
    </location>
</feature>
<dbReference type="Proteomes" id="UP000807306">
    <property type="component" value="Unassembled WGS sequence"/>
</dbReference>
<evidence type="ECO:0000313" key="4">
    <source>
        <dbReference type="EMBL" id="KAF9531048.1"/>
    </source>
</evidence>
<keyword evidence="1" id="KW-0175">Coiled coil</keyword>